<sequence>MIKYLVQKQFFILVAIVVSFLGVFTIEAIAQQIPSYSNRFYYFYEVGNQIPLSDFALGSAEKIKDKDGNGLGFSWVIREGNKLKLELDLGYSRTVYKGQVEDGVEVTFEPQAGTDYEVLSSSKNVVYDFDLIFQNPYIGFNVVIDYFRIGGGRIIQSVEGDVTLYAENIEIAKAEYETKNQLYGQIGLDFVLEGLYFGAFLRAFEAPSLKITSCNEEALGKLVCSRIRGATGNRNLRSNSFGEGILQIGLMF</sequence>
<evidence type="ECO:0008006" key="2">
    <source>
        <dbReference type="Google" id="ProtNLM"/>
    </source>
</evidence>
<reference evidence="1" key="1">
    <citation type="submission" date="2018-05" db="EMBL/GenBank/DDBJ databases">
        <authorList>
            <person name="Lanie J.A."/>
            <person name="Ng W.-L."/>
            <person name="Kazmierczak K.M."/>
            <person name="Andrzejewski T.M."/>
            <person name="Davidsen T.M."/>
            <person name="Wayne K.J."/>
            <person name="Tettelin H."/>
            <person name="Glass J.I."/>
            <person name="Rusch D."/>
            <person name="Podicherti R."/>
            <person name="Tsui H.-C.T."/>
            <person name="Winkler M.E."/>
        </authorList>
    </citation>
    <scope>NUCLEOTIDE SEQUENCE</scope>
</reference>
<gene>
    <name evidence="1" type="ORF">METZ01_LOCUS366660</name>
</gene>
<organism evidence="1">
    <name type="scientific">marine metagenome</name>
    <dbReference type="NCBI Taxonomy" id="408172"/>
    <lineage>
        <taxon>unclassified sequences</taxon>
        <taxon>metagenomes</taxon>
        <taxon>ecological metagenomes</taxon>
    </lineage>
</organism>
<protein>
    <recommendedName>
        <fullName evidence="2">Outer membrane protein beta-barrel domain-containing protein</fullName>
    </recommendedName>
</protein>
<evidence type="ECO:0000313" key="1">
    <source>
        <dbReference type="EMBL" id="SVD13806.1"/>
    </source>
</evidence>
<proteinExistence type="predicted"/>
<name>A0A382SV84_9ZZZZ</name>
<dbReference type="AlphaFoldDB" id="A0A382SV84"/>
<accession>A0A382SV84</accession>
<dbReference type="EMBL" id="UINC01131848">
    <property type="protein sequence ID" value="SVD13806.1"/>
    <property type="molecule type" value="Genomic_DNA"/>
</dbReference>